<feature type="domain" description="D-isomer specific 2-hydroxyacid dehydrogenase NAD-binding" evidence="3">
    <location>
        <begin position="112"/>
        <end position="284"/>
    </location>
</feature>
<proteinExistence type="predicted"/>
<keyword evidence="2" id="KW-0520">NAD</keyword>
<evidence type="ECO:0000259" key="3">
    <source>
        <dbReference type="Pfam" id="PF02826"/>
    </source>
</evidence>
<dbReference type="InterPro" id="IPR036291">
    <property type="entry name" value="NAD(P)-bd_dom_sf"/>
</dbReference>
<dbReference type="Pfam" id="PF02826">
    <property type="entry name" value="2-Hacid_dh_C"/>
    <property type="match status" value="1"/>
</dbReference>
<gene>
    <name evidence="4" type="ORF">GCM10010961_40110</name>
</gene>
<evidence type="ECO:0000313" key="4">
    <source>
        <dbReference type="EMBL" id="GHH02336.1"/>
    </source>
</evidence>
<accession>A0A8J3MEC0</accession>
<dbReference type="PANTHER" id="PTHR43333">
    <property type="entry name" value="2-HACID_DH_C DOMAIN-CONTAINING PROTEIN"/>
    <property type="match status" value="1"/>
</dbReference>
<dbReference type="SUPFAM" id="SSF51735">
    <property type="entry name" value="NAD(P)-binding Rossmann-fold domains"/>
    <property type="match status" value="1"/>
</dbReference>
<name>A0A8J3MEC0_9RHOB</name>
<dbReference type="EMBL" id="BNAP01000032">
    <property type="protein sequence ID" value="GHH02336.1"/>
    <property type="molecule type" value="Genomic_DNA"/>
</dbReference>
<sequence>MDMSTKPLIPVVALSEVFDLSTVFADEGRSGVQILRPDQIDDPASIEFALAWRPADDAFDSFPNIRLVSSIAAGVDSIIACPSLPETAVVSRIRDEAQAQMMAGFAAWNVVWHHRRIGDFVKNQATRTWERSFRPALPGQVTVGVLGFGLMGRMCARAIAAMGYRVLAARRSTAATEDEPGVKVISGATALAEVAAQAQILVNVLPLTEETRDFLNHDFFAQMPEGASLVQIGRGEHLVEADFLEALDQGRIASATVDVFRQEPLPPDHPFWARPEILITPHKASDSTRDEILRQLAENCIAISEGRMPPGAVDLSAGY</sequence>
<reference evidence="4" key="1">
    <citation type="journal article" date="2014" name="Int. J. Syst. Evol. Microbiol.">
        <title>Complete genome sequence of Corynebacterium casei LMG S-19264T (=DSM 44701T), isolated from a smear-ripened cheese.</title>
        <authorList>
            <consortium name="US DOE Joint Genome Institute (JGI-PGF)"/>
            <person name="Walter F."/>
            <person name="Albersmeier A."/>
            <person name="Kalinowski J."/>
            <person name="Ruckert C."/>
        </authorList>
    </citation>
    <scope>NUCLEOTIDE SEQUENCE</scope>
    <source>
        <strain evidence="4">CGMCC 1.7081</strain>
    </source>
</reference>
<reference evidence="4" key="2">
    <citation type="submission" date="2020-09" db="EMBL/GenBank/DDBJ databases">
        <authorList>
            <person name="Sun Q."/>
            <person name="Zhou Y."/>
        </authorList>
    </citation>
    <scope>NUCLEOTIDE SEQUENCE</scope>
    <source>
        <strain evidence="4">CGMCC 1.7081</strain>
    </source>
</reference>
<dbReference type="GO" id="GO:0051287">
    <property type="term" value="F:NAD binding"/>
    <property type="evidence" value="ECO:0007669"/>
    <property type="project" value="InterPro"/>
</dbReference>
<organism evidence="4 5">
    <name type="scientific">Pseudodonghicola xiamenensis</name>
    <dbReference type="NCBI Taxonomy" id="337702"/>
    <lineage>
        <taxon>Bacteria</taxon>
        <taxon>Pseudomonadati</taxon>
        <taxon>Pseudomonadota</taxon>
        <taxon>Alphaproteobacteria</taxon>
        <taxon>Rhodobacterales</taxon>
        <taxon>Paracoccaceae</taxon>
        <taxon>Pseudodonghicola</taxon>
    </lineage>
</organism>
<dbReference type="GO" id="GO:0016491">
    <property type="term" value="F:oxidoreductase activity"/>
    <property type="evidence" value="ECO:0007669"/>
    <property type="project" value="UniProtKB-KW"/>
</dbReference>
<evidence type="ECO:0000256" key="2">
    <source>
        <dbReference type="ARBA" id="ARBA00023027"/>
    </source>
</evidence>
<evidence type="ECO:0000256" key="1">
    <source>
        <dbReference type="ARBA" id="ARBA00023002"/>
    </source>
</evidence>
<keyword evidence="5" id="KW-1185">Reference proteome</keyword>
<dbReference type="PANTHER" id="PTHR43333:SF1">
    <property type="entry name" value="D-ISOMER SPECIFIC 2-HYDROXYACID DEHYDROGENASE NAD-BINDING DOMAIN-CONTAINING PROTEIN"/>
    <property type="match status" value="1"/>
</dbReference>
<dbReference type="InterPro" id="IPR006140">
    <property type="entry name" value="D-isomer_DH_NAD-bd"/>
</dbReference>
<keyword evidence="1" id="KW-0560">Oxidoreductase</keyword>
<protein>
    <submittedName>
        <fullName evidence="4">Glyoxylate/hydroxypyruvate reductase A</fullName>
    </submittedName>
</protein>
<comment type="caution">
    <text evidence="4">The sequence shown here is derived from an EMBL/GenBank/DDBJ whole genome shotgun (WGS) entry which is preliminary data.</text>
</comment>
<dbReference type="AlphaFoldDB" id="A0A8J3MEC0"/>
<dbReference type="Gene3D" id="3.40.50.720">
    <property type="entry name" value="NAD(P)-binding Rossmann-like Domain"/>
    <property type="match status" value="2"/>
</dbReference>
<dbReference type="Proteomes" id="UP000611500">
    <property type="component" value="Unassembled WGS sequence"/>
</dbReference>
<evidence type="ECO:0000313" key="5">
    <source>
        <dbReference type="Proteomes" id="UP000611500"/>
    </source>
</evidence>